<dbReference type="Proteomes" id="UP000280834">
    <property type="component" value="Unassembled WGS sequence"/>
</dbReference>
<evidence type="ECO:0000313" key="4">
    <source>
        <dbReference type="WBParaSite" id="BTMF_0000400801-mRNA-1"/>
    </source>
</evidence>
<feature type="compositionally biased region" description="Polar residues" evidence="1">
    <location>
        <begin position="81"/>
        <end position="96"/>
    </location>
</feature>
<reference evidence="4" key="1">
    <citation type="submission" date="2017-02" db="UniProtKB">
        <authorList>
            <consortium name="WormBaseParasite"/>
        </authorList>
    </citation>
    <scope>IDENTIFICATION</scope>
</reference>
<dbReference type="WBParaSite" id="BTMF_0000400801-mRNA-1">
    <property type="protein sequence ID" value="BTMF_0000400801-mRNA-1"/>
    <property type="gene ID" value="BTMF_0000400801"/>
</dbReference>
<keyword evidence="3" id="KW-1185">Reference proteome</keyword>
<organism evidence="4">
    <name type="scientific">Brugia timori</name>
    <dbReference type="NCBI Taxonomy" id="42155"/>
    <lineage>
        <taxon>Eukaryota</taxon>
        <taxon>Metazoa</taxon>
        <taxon>Ecdysozoa</taxon>
        <taxon>Nematoda</taxon>
        <taxon>Chromadorea</taxon>
        <taxon>Rhabditida</taxon>
        <taxon>Spirurina</taxon>
        <taxon>Spiruromorpha</taxon>
        <taxon>Filarioidea</taxon>
        <taxon>Onchocercidae</taxon>
        <taxon>Brugia</taxon>
    </lineage>
</organism>
<feature type="region of interest" description="Disordered" evidence="1">
    <location>
        <begin position="52"/>
        <end position="96"/>
    </location>
</feature>
<reference evidence="2 3" key="2">
    <citation type="submission" date="2018-11" db="EMBL/GenBank/DDBJ databases">
        <authorList>
            <consortium name="Pathogen Informatics"/>
        </authorList>
    </citation>
    <scope>NUCLEOTIDE SEQUENCE [LARGE SCALE GENOMIC DNA]</scope>
</reference>
<evidence type="ECO:0000313" key="2">
    <source>
        <dbReference type="EMBL" id="VDO14506.1"/>
    </source>
</evidence>
<sequence>MSSAVEIFSLERQKTIVGRGTQQKKGGKNIILSDGEQRACLPSASLRFPAPPPPVMNANVPRESVPLSLPLSPSKVRHSLRQQSPPLTKQLISDPA</sequence>
<proteinExistence type="predicted"/>
<protein>
    <submittedName>
        <fullName evidence="4">WH2 domain-containing protein</fullName>
    </submittedName>
</protein>
<gene>
    <name evidence="2" type="ORF">BTMF_LOCUS3313</name>
</gene>
<feature type="compositionally biased region" description="Low complexity" evidence="1">
    <location>
        <begin position="56"/>
        <end position="74"/>
    </location>
</feature>
<evidence type="ECO:0000256" key="1">
    <source>
        <dbReference type="SAM" id="MobiDB-lite"/>
    </source>
</evidence>
<dbReference type="STRING" id="42155.A0A0R3QCC8"/>
<dbReference type="EMBL" id="UZAG01002955">
    <property type="protein sequence ID" value="VDO14506.1"/>
    <property type="molecule type" value="Genomic_DNA"/>
</dbReference>
<name>A0A0R3QCC8_9BILA</name>
<evidence type="ECO:0000313" key="3">
    <source>
        <dbReference type="Proteomes" id="UP000280834"/>
    </source>
</evidence>
<dbReference type="AlphaFoldDB" id="A0A0R3QCC8"/>
<accession>A0A0R3QCC8</accession>